<keyword evidence="2" id="KW-1185">Reference proteome</keyword>
<proteinExistence type="predicted"/>
<comment type="caution">
    <text evidence="1">The sequence shown here is derived from an EMBL/GenBank/DDBJ whole genome shotgun (WGS) entry which is preliminary data.</text>
</comment>
<evidence type="ECO:0000313" key="2">
    <source>
        <dbReference type="Proteomes" id="UP000276133"/>
    </source>
</evidence>
<protein>
    <submittedName>
        <fullName evidence="1">Uncharacterized protein</fullName>
    </submittedName>
</protein>
<reference evidence="1 2" key="1">
    <citation type="journal article" date="2018" name="Sci. Rep.">
        <title>Genomic signatures of local adaptation to the degree of environmental predictability in rotifers.</title>
        <authorList>
            <person name="Franch-Gras L."/>
            <person name="Hahn C."/>
            <person name="Garcia-Roger E.M."/>
            <person name="Carmona M.J."/>
            <person name="Serra M."/>
            <person name="Gomez A."/>
        </authorList>
    </citation>
    <scope>NUCLEOTIDE SEQUENCE [LARGE SCALE GENOMIC DNA]</scope>
    <source>
        <strain evidence="1">HYR1</strain>
    </source>
</reference>
<dbReference type="EMBL" id="REGN01012367">
    <property type="protein sequence ID" value="RMZ95585.1"/>
    <property type="molecule type" value="Genomic_DNA"/>
</dbReference>
<name>A0A3M7P923_BRAPC</name>
<dbReference type="Proteomes" id="UP000276133">
    <property type="component" value="Unassembled WGS sequence"/>
</dbReference>
<accession>A0A3M7P923</accession>
<dbReference type="AlphaFoldDB" id="A0A3M7P923"/>
<evidence type="ECO:0000313" key="1">
    <source>
        <dbReference type="EMBL" id="RMZ95585.1"/>
    </source>
</evidence>
<sequence length="65" mass="7788">MFACVVKRRDRLKALQNKKTKTLKKMPRQKSNFIYTFKMASFKVNINLQLNQNFGYRLGLDKIDF</sequence>
<organism evidence="1 2">
    <name type="scientific">Brachionus plicatilis</name>
    <name type="common">Marine rotifer</name>
    <name type="synonym">Brachionus muelleri</name>
    <dbReference type="NCBI Taxonomy" id="10195"/>
    <lineage>
        <taxon>Eukaryota</taxon>
        <taxon>Metazoa</taxon>
        <taxon>Spiralia</taxon>
        <taxon>Gnathifera</taxon>
        <taxon>Rotifera</taxon>
        <taxon>Eurotatoria</taxon>
        <taxon>Monogononta</taxon>
        <taxon>Pseudotrocha</taxon>
        <taxon>Ploima</taxon>
        <taxon>Brachionidae</taxon>
        <taxon>Brachionus</taxon>
    </lineage>
</organism>
<gene>
    <name evidence="1" type="ORF">BpHYR1_050627</name>
</gene>